<sequence>MKLMTEVYYPRNEIQKMKTELWNLSIKGNDLTAYTQRFQDLILLFTKMVPEEEDQVENFIEGYAIREAENKKRFDNNPRDNRVQQPPLKRQNVAMAYTVGNNKNKGYARILPLCDKCMLHHHGSCPIRCGNCKMVGHQARDCWAFTMMTCYACGGKGHTKRYCLKFRNQNGDGEARQNLNIIMAIITASP</sequence>
<organism evidence="3">
    <name type="scientific">Tanacetum cinerariifolium</name>
    <name type="common">Dalmatian daisy</name>
    <name type="synonym">Chrysanthemum cinerariifolium</name>
    <dbReference type="NCBI Taxonomy" id="118510"/>
    <lineage>
        <taxon>Eukaryota</taxon>
        <taxon>Viridiplantae</taxon>
        <taxon>Streptophyta</taxon>
        <taxon>Embryophyta</taxon>
        <taxon>Tracheophyta</taxon>
        <taxon>Spermatophyta</taxon>
        <taxon>Magnoliopsida</taxon>
        <taxon>eudicotyledons</taxon>
        <taxon>Gunneridae</taxon>
        <taxon>Pentapetalae</taxon>
        <taxon>asterids</taxon>
        <taxon>campanulids</taxon>
        <taxon>Asterales</taxon>
        <taxon>Asteraceae</taxon>
        <taxon>Asteroideae</taxon>
        <taxon>Anthemideae</taxon>
        <taxon>Anthemidinae</taxon>
        <taxon>Tanacetum</taxon>
    </lineage>
</organism>
<dbReference type="InterPro" id="IPR036875">
    <property type="entry name" value="Znf_CCHC_sf"/>
</dbReference>
<name>A0A6L2M9C3_TANCI</name>
<protein>
    <recommendedName>
        <fullName evidence="2">CCHC-type domain-containing protein</fullName>
    </recommendedName>
</protein>
<evidence type="ECO:0000256" key="1">
    <source>
        <dbReference type="PROSITE-ProRule" id="PRU00047"/>
    </source>
</evidence>
<evidence type="ECO:0000313" key="3">
    <source>
        <dbReference type="EMBL" id="GEU70518.1"/>
    </source>
</evidence>
<proteinExistence type="predicted"/>
<dbReference type="Pfam" id="PF03732">
    <property type="entry name" value="Retrotrans_gag"/>
    <property type="match status" value="1"/>
</dbReference>
<accession>A0A6L2M9C3</accession>
<keyword evidence="1" id="KW-0862">Zinc</keyword>
<gene>
    <name evidence="3" type="ORF">Tci_042496</name>
</gene>
<comment type="caution">
    <text evidence="3">The sequence shown here is derived from an EMBL/GenBank/DDBJ whole genome shotgun (WGS) entry which is preliminary data.</text>
</comment>
<dbReference type="GO" id="GO:0008270">
    <property type="term" value="F:zinc ion binding"/>
    <property type="evidence" value="ECO:0007669"/>
    <property type="project" value="UniProtKB-KW"/>
</dbReference>
<dbReference type="AlphaFoldDB" id="A0A6L2M9C3"/>
<dbReference type="Gene3D" id="4.10.60.10">
    <property type="entry name" value="Zinc finger, CCHC-type"/>
    <property type="match status" value="1"/>
</dbReference>
<evidence type="ECO:0000259" key="2">
    <source>
        <dbReference type="PROSITE" id="PS50158"/>
    </source>
</evidence>
<dbReference type="SUPFAM" id="SSF57756">
    <property type="entry name" value="Retrovirus zinc finger-like domains"/>
    <property type="match status" value="1"/>
</dbReference>
<keyword evidence="1" id="KW-0479">Metal-binding</keyword>
<reference evidence="3" key="1">
    <citation type="journal article" date="2019" name="Sci. Rep.">
        <title>Draft genome of Tanacetum cinerariifolium, the natural source of mosquito coil.</title>
        <authorList>
            <person name="Yamashiro T."/>
            <person name="Shiraishi A."/>
            <person name="Satake H."/>
            <person name="Nakayama K."/>
        </authorList>
    </citation>
    <scope>NUCLEOTIDE SEQUENCE</scope>
</reference>
<keyword evidence="1" id="KW-0863">Zinc-finger</keyword>
<dbReference type="GO" id="GO:0003676">
    <property type="term" value="F:nucleic acid binding"/>
    <property type="evidence" value="ECO:0007669"/>
    <property type="project" value="InterPro"/>
</dbReference>
<feature type="domain" description="CCHC-type" evidence="2">
    <location>
        <begin position="150"/>
        <end position="163"/>
    </location>
</feature>
<dbReference type="PROSITE" id="PS50158">
    <property type="entry name" value="ZF_CCHC"/>
    <property type="match status" value="1"/>
</dbReference>
<dbReference type="SMART" id="SM00343">
    <property type="entry name" value="ZnF_C2HC"/>
    <property type="match status" value="2"/>
</dbReference>
<dbReference type="InterPro" id="IPR005162">
    <property type="entry name" value="Retrotrans_gag_dom"/>
</dbReference>
<dbReference type="EMBL" id="BKCJ010006128">
    <property type="protein sequence ID" value="GEU70518.1"/>
    <property type="molecule type" value="Genomic_DNA"/>
</dbReference>
<dbReference type="InterPro" id="IPR001878">
    <property type="entry name" value="Znf_CCHC"/>
</dbReference>